<protein>
    <recommendedName>
        <fullName evidence="3">Ryanodine receptor Ryr domain-containing protein</fullName>
    </recommendedName>
</protein>
<name>A0A9E7NLU9_9CAUD</name>
<accession>A0A9E7NLU9</accession>
<organism evidence="1 2">
    <name type="scientific">Plectonema phage JingP1</name>
    <dbReference type="NCBI Taxonomy" id="2961687"/>
    <lineage>
        <taxon>Viruses</taxon>
        <taxon>Duplodnaviria</taxon>
        <taxon>Heunggongvirae</taxon>
        <taxon>Uroviricota</taxon>
        <taxon>Caudoviricetes</taxon>
        <taxon>Saffermanviridae</taxon>
        <taxon>Morrisvirus</taxon>
        <taxon>Morrisvirus JingP1</taxon>
    </lineage>
</organism>
<dbReference type="Pfam" id="PF13876">
    <property type="entry name" value="Phage_gp49_66"/>
    <property type="match status" value="1"/>
</dbReference>
<proteinExistence type="predicted"/>
<dbReference type="InterPro" id="IPR025915">
    <property type="entry name" value="Phage_gp49_66"/>
</dbReference>
<keyword evidence="2" id="KW-1185">Reference proteome</keyword>
<evidence type="ECO:0000313" key="2">
    <source>
        <dbReference type="Proteomes" id="UP001059684"/>
    </source>
</evidence>
<dbReference type="Proteomes" id="UP001059684">
    <property type="component" value="Segment"/>
</dbReference>
<sequence>MNANSVTKEQLEKLLDSAVTESWIVWGKEMHVSYMLESGFTVTGRSACVDPENFDPELGKKYCRENAIEQLWALEGYRLQWQLYEDGVLPKYGGYAPIQVGAKL</sequence>
<reference evidence="1" key="1">
    <citation type="submission" date="2022-06" db="EMBL/GenBank/DDBJ databases">
        <authorList>
            <person name="He X."/>
            <person name="Cao L."/>
            <person name="Zhang S."/>
            <person name="Xiao J."/>
            <person name="Tong Y."/>
        </authorList>
    </citation>
    <scope>NUCLEOTIDE SEQUENCE</scope>
</reference>
<evidence type="ECO:0000313" key="1">
    <source>
        <dbReference type="EMBL" id="UTQ79779.1"/>
    </source>
</evidence>
<evidence type="ECO:0008006" key="3">
    <source>
        <dbReference type="Google" id="ProtNLM"/>
    </source>
</evidence>
<dbReference type="EMBL" id="ON677538">
    <property type="protein sequence ID" value="UTQ79779.1"/>
    <property type="molecule type" value="Genomic_DNA"/>
</dbReference>